<evidence type="ECO:0000259" key="5">
    <source>
        <dbReference type="PROSITE" id="PS50850"/>
    </source>
</evidence>
<feature type="transmembrane region" description="Helical" evidence="4">
    <location>
        <begin position="385"/>
        <end position="411"/>
    </location>
</feature>
<feature type="transmembrane region" description="Helical" evidence="4">
    <location>
        <begin position="326"/>
        <end position="346"/>
    </location>
</feature>
<feature type="transmembrane region" description="Helical" evidence="4">
    <location>
        <begin position="203"/>
        <end position="223"/>
    </location>
</feature>
<feature type="transmembrane region" description="Helical" evidence="4">
    <location>
        <begin position="129"/>
        <end position="158"/>
    </location>
</feature>
<keyword evidence="2 4" id="KW-1133">Transmembrane helix</keyword>
<evidence type="ECO:0000256" key="1">
    <source>
        <dbReference type="ARBA" id="ARBA00022692"/>
    </source>
</evidence>
<reference evidence="6 7" key="1">
    <citation type="submission" date="2017-11" db="EMBL/GenBank/DDBJ databases">
        <title>Draft genome sequence of Rhizobiales bacterium SY3-13.</title>
        <authorList>
            <person name="Sun C."/>
        </authorList>
    </citation>
    <scope>NUCLEOTIDE SEQUENCE [LARGE SCALE GENOMIC DNA]</scope>
    <source>
        <strain evidence="6 7">SY3-13</strain>
    </source>
</reference>
<feature type="transmembrane region" description="Helical" evidence="4">
    <location>
        <begin position="58"/>
        <end position="82"/>
    </location>
</feature>
<feature type="transmembrane region" description="Helical" evidence="4">
    <location>
        <begin position="352"/>
        <end position="373"/>
    </location>
</feature>
<keyword evidence="3 4" id="KW-0472">Membrane</keyword>
<dbReference type="AlphaFoldDB" id="A0A2M9G630"/>
<organism evidence="6 7">
    <name type="scientific">Minwuia thermotolerans</name>
    <dbReference type="NCBI Taxonomy" id="2056226"/>
    <lineage>
        <taxon>Bacteria</taxon>
        <taxon>Pseudomonadati</taxon>
        <taxon>Pseudomonadota</taxon>
        <taxon>Alphaproteobacteria</taxon>
        <taxon>Minwuiales</taxon>
        <taxon>Minwuiaceae</taxon>
        <taxon>Minwuia</taxon>
    </lineage>
</organism>
<evidence type="ECO:0000313" key="6">
    <source>
        <dbReference type="EMBL" id="PJK31175.1"/>
    </source>
</evidence>
<dbReference type="InterPro" id="IPR036259">
    <property type="entry name" value="MFS_trans_sf"/>
</dbReference>
<dbReference type="InterPro" id="IPR052952">
    <property type="entry name" value="MFS-Transporter"/>
</dbReference>
<comment type="caution">
    <text evidence="6">The sequence shown here is derived from an EMBL/GenBank/DDBJ whole genome shotgun (WGS) entry which is preliminary data.</text>
</comment>
<evidence type="ECO:0000256" key="3">
    <source>
        <dbReference type="ARBA" id="ARBA00023136"/>
    </source>
</evidence>
<dbReference type="EMBL" id="PHIG01000007">
    <property type="protein sequence ID" value="PJK31175.1"/>
    <property type="molecule type" value="Genomic_DNA"/>
</dbReference>
<gene>
    <name evidence="6" type="ORF">CVT23_02775</name>
</gene>
<dbReference type="Pfam" id="PF07690">
    <property type="entry name" value="MFS_1"/>
    <property type="match status" value="1"/>
</dbReference>
<name>A0A2M9G630_9PROT</name>
<feature type="transmembrane region" description="Helical" evidence="4">
    <location>
        <begin position="94"/>
        <end position="117"/>
    </location>
</feature>
<sequence length="441" mass="45680">MPFPCAQHRERLRQFPASVKPGTWRPAAIGDCAARRARINGPDTVTDRHPLQLHPKSALGATLALQIVAAAIFTTGAVLAPALPVSLGLDEAGIGLYGAITFLGAMFGSPIAAAFIGRHGAIRLTQAGMVISILGLSALYLETYTLALAGALLIGLGYGPNAPGGSHLLARHAPPRRRGLFFSVKQSGVPIVGLMVPALEDAYGWRVAAAAVLLFGGAVLLAVQPWRGRLDVERLAPPKGVRLGLREIIPLDGMRAHPLLPFISFTAFAYGAGQMIMFTYTVIFLTTRAGLSLVEAGQAFAVMQATSFAMRIFAGWLNDRWRRPRPLLAGFGAVTAVGVTLLAGVGPDTAHAAILGIAALCGAAAAGWNGVYLAEVARIVPQDKVAAATGATVFCTYFGLVVGPALFGMAVAGQGYAFAYGGLALASLIGAAAVFARKPVA</sequence>
<feature type="transmembrane region" description="Helical" evidence="4">
    <location>
        <begin position="259"/>
        <end position="284"/>
    </location>
</feature>
<protein>
    <submittedName>
        <fullName evidence="6">MFS transporter</fullName>
    </submittedName>
</protein>
<evidence type="ECO:0000256" key="4">
    <source>
        <dbReference type="SAM" id="Phobius"/>
    </source>
</evidence>
<feature type="transmembrane region" description="Helical" evidence="4">
    <location>
        <begin position="296"/>
        <end position="314"/>
    </location>
</feature>
<keyword evidence="1 4" id="KW-0812">Transmembrane</keyword>
<dbReference type="Proteomes" id="UP000229498">
    <property type="component" value="Unassembled WGS sequence"/>
</dbReference>
<keyword evidence="7" id="KW-1185">Reference proteome</keyword>
<dbReference type="Gene3D" id="1.20.1250.20">
    <property type="entry name" value="MFS general substrate transporter like domains"/>
    <property type="match status" value="2"/>
</dbReference>
<dbReference type="PROSITE" id="PS50850">
    <property type="entry name" value="MFS"/>
    <property type="match status" value="1"/>
</dbReference>
<dbReference type="OrthoDB" id="7488909at2"/>
<feature type="transmembrane region" description="Helical" evidence="4">
    <location>
        <begin position="417"/>
        <end position="436"/>
    </location>
</feature>
<feature type="domain" description="Major facilitator superfamily (MFS) profile" evidence="5">
    <location>
        <begin position="57"/>
        <end position="441"/>
    </location>
</feature>
<proteinExistence type="predicted"/>
<dbReference type="InterPro" id="IPR011701">
    <property type="entry name" value="MFS"/>
</dbReference>
<evidence type="ECO:0000313" key="7">
    <source>
        <dbReference type="Proteomes" id="UP000229498"/>
    </source>
</evidence>
<dbReference type="PANTHER" id="PTHR23527">
    <property type="entry name" value="BLL3282 PROTEIN"/>
    <property type="match status" value="1"/>
</dbReference>
<dbReference type="PANTHER" id="PTHR23527:SF1">
    <property type="entry name" value="BLL3282 PROTEIN"/>
    <property type="match status" value="1"/>
</dbReference>
<dbReference type="GO" id="GO:0022857">
    <property type="term" value="F:transmembrane transporter activity"/>
    <property type="evidence" value="ECO:0007669"/>
    <property type="project" value="InterPro"/>
</dbReference>
<dbReference type="SUPFAM" id="SSF103473">
    <property type="entry name" value="MFS general substrate transporter"/>
    <property type="match status" value="1"/>
</dbReference>
<accession>A0A2M9G630</accession>
<dbReference type="InterPro" id="IPR020846">
    <property type="entry name" value="MFS_dom"/>
</dbReference>
<evidence type="ECO:0000256" key="2">
    <source>
        <dbReference type="ARBA" id="ARBA00022989"/>
    </source>
</evidence>